<protein>
    <submittedName>
        <fullName evidence="1">Biotin carboxylase</fullName>
    </submittedName>
</protein>
<keyword evidence="2" id="KW-1185">Reference proteome</keyword>
<comment type="caution">
    <text evidence="1">The sequence shown here is derived from an EMBL/GenBank/DDBJ whole genome shotgun (WGS) entry which is preliminary data.</text>
</comment>
<organism evidence="1 2">
    <name type="scientific">Pseudoxanthomonas taiwanensis</name>
    <dbReference type="NCBI Taxonomy" id="176598"/>
    <lineage>
        <taxon>Bacteria</taxon>
        <taxon>Pseudomonadati</taxon>
        <taxon>Pseudomonadota</taxon>
        <taxon>Gammaproteobacteria</taxon>
        <taxon>Lysobacterales</taxon>
        <taxon>Lysobacteraceae</taxon>
        <taxon>Pseudoxanthomonas</taxon>
    </lineage>
</organism>
<dbReference type="EMBL" id="PDWK01000076">
    <property type="protein sequence ID" value="KAF1686227.1"/>
    <property type="molecule type" value="Genomic_DNA"/>
</dbReference>
<dbReference type="OrthoDB" id="8648979at2"/>
<evidence type="ECO:0000313" key="2">
    <source>
        <dbReference type="Proteomes" id="UP000717981"/>
    </source>
</evidence>
<name>A0A921P0G5_9GAMM</name>
<dbReference type="AlphaFoldDB" id="A0A921P0G5"/>
<gene>
    <name evidence="1" type="ORF">CR938_12335</name>
</gene>
<accession>A0A921P0G5</accession>
<evidence type="ECO:0000313" key="1">
    <source>
        <dbReference type="EMBL" id="KAF1686227.1"/>
    </source>
</evidence>
<reference evidence="1" key="1">
    <citation type="submission" date="2017-10" db="EMBL/GenBank/DDBJ databases">
        <title>Whole genome sequencing of members of genus Pseudoxanthomonas.</title>
        <authorList>
            <person name="Kumar S."/>
            <person name="Bansal K."/>
            <person name="Kaur A."/>
            <person name="Patil P."/>
            <person name="Sharma S."/>
            <person name="Patil P.B."/>
        </authorList>
    </citation>
    <scope>NUCLEOTIDE SEQUENCE</scope>
    <source>
        <strain evidence="1">DSM 22914</strain>
    </source>
</reference>
<dbReference type="InterPro" id="IPR021519">
    <property type="entry name" value="DUF3182"/>
</dbReference>
<dbReference type="Pfam" id="PF11379">
    <property type="entry name" value="DUF3182"/>
    <property type="match status" value="1"/>
</dbReference>
<proteinExistence type="predicted"/>
<sequence>MATRAGSPPRTVLVLRTGSQPREDHERTTQEWVARRLAEALGWRYGGAFDPQRRPPPGGCYLVPDETLTCAQARHLGIRDEDDLFGGVVPHPFVASKVITHPLPGADAAAPPGWEASMAAHLEDAGLPGFSVFDPAAAGRAGRTLLAQVGPIRIKPAQARGGPGQCRGADAEALRAALATLDPACVRAHGLVLEPDLAQATTCSVGEIRVAGLRLSYLGTQCQVADRDGAEVYGGSRLRVVAGGLDALEPLARDPAERQALRHARRYDAAVQAAYPGFFASRRNYDVIVGTDAAGQRRCGVLEQSWRLGGASPAEVVALAALLRPGAAPVLEVSCHESHAPDHGPPPGAEVHYRAAGAARGPLLKYVMVEGSLGHTD</sequence>
<dbReference type="Proteomes" id="UP000717981">
    <property type="component" value="Unassembled WGS sequence"/>
</dbReference>